<evidence type="ECO:0000259" key="2">
    <source>
        <dbReference type="Pfam" id="PF07534"/>
    </source>
</evidence>
<feature type="compositionally biased region" description="Polar residues" evidence="1">
    <location>
        <begin position="337"/>
        <end position="357"/>
    </location>
</feature>
<evidence type="ECO:0000313" key="4">
    <source>
        <dbReference type="Proteomes" id="UP000785679"/>
    </source>
</evidence>
<feature type="domain" description="TLDc" evidence="2">
    <location>
        <begin position="767"/>
        <end position="920"/>
    </location>
</feature>
<protein>
    <recommendedName>
        <fullName evidence="2">TLDc domain-containing protein</fullName>
    </recommendedName>
</protein>
<accession>A0A8J8NYM0</accession>
<proteinExistence type="predicted"/>
<comment type="caution">
    <text evidence="3">The sequence shown here is derived from an EMBL/GenBank/DDBJ whole genome shotgun (WGS) entry which is preliminary data.</text>
</comment>
<sequence>MDSKDNQSAGEENKEESGALGKTAKCVLYGLGSAAVAAGGAALMLGTGGTLAVAAGGILFSGGLSAEVNTLAQTIKNEKFNDAELLTSAGIGMAGGIIAAPFAIGGGMVAGGVTNAGVKFVTQVTGTALGGSVSGAGTQVIQNYTLTNNKWNEGVGKAAGMGFIAGAVGGGLGQACGSAGKEIAQKIPIPASEKAQMAIKAALSAASGAIGGGVTAGLVKAVDNYIQNGRIDEGDLTFIKSPQLKHQMWQWLVINGYIADNQITGKCDTLKDAFLEKIDQELVAFQKQCIVMLKTARSLWKGVGSAATSGAILAAVQAGMSSIAMQKQEQRLQNELKNNQDPSKPNDQSNHQTNSYYEQREGEPGGQYKIEKLPLPPNENHNFQVNSLSDQRVQDLSLRPLGDGTWIDKFDRVYNIKQAPGKLIDFTATHIQKETYIPNEIKNPIVKNDTQNTSAAIQAALKEKLMQEQTDDADEDKEKPTRKMLEDLEEQLKDYIRFAEEKYISQVRAQDIDFLAIERQNYMKNITKYDSKYFLLRHALFSLNQLPDGAYHVTHSIHHKIGIKIGKSWHMFDYAGQQQAFIKEFANNFKSQSKKVGCKVGASKNYEYNAKIIQKIEEEAIYLGPIQKSIEEITHFALNISGFQNSLYDKFRNNCRTFVHALAKWLGLEAQYASLVKKFSYNCPFQGKQEKNMYLSHSVMTQPQNQRSLLVGKAIVNKKVTAFSMKDSLFGKSSILQGEDEHFSVTGAILGCYDFKSSVFEYSLGGMQRFGSCLSDKAGSLIFVQTAKGTKFLAFFKAKIPFSNGVVESHLDNCAFLMNISSEKVFPLKTKDKRCVHTHTQALGLNAAIFFGQEGKDYSNEEERQCDLRISRQTVVTGPYLSSKTGLPTFGITVGPNGTNDLTGETEERIQIKDMEIWSLQ</sequence>
<dbReference type="EMBL" id="RRYP01003078">
    <property type="protein sequence ID" value="TNV84166.1"/>
    <property type="molecule type" value="Genomic_DNA"/>
</dbReference>
<dbReference type="InterPro" id="IPR042266">
    <property type="entry name" value="PPPDE_sf"/>
</dbReference>
<evidence type="ECO:0000256" key="1">
    <source>
        <dbReference type="SAM" id="MobiDB-lite"/>
    </source>
</evidence>
<organism evidence="3 4">
    <name type="scientific">Halteria grandinella</name>
    <dbReference type="NCBI Taxonomy" id="5974"/>
    <lineage>
        <taxon>Eukaryota</taxon>
        <taxon>Sar</taxon>
        <taxon>Alveolata</taxon>
        <taxon>Ciliophora</taxon>
        <taxon>Intramacronucleata</taxon>
        <taxon>Spirotrichea</taxon>
        <taxon>Stichotrichia</taxon>
        <taxon>Sporadotrichida</taxon>
        <taxon>Halteriidae</taxon>
        <taxon>Halteria</taxon>
    </lineage>
</organism>
<dbReference type="Gene3D" id="3.90.1720.30">
    <property type="entry name" value="PPPDE domains"/>
    <property type="match status" value="1"/>
</dbReference>
<name>A0A8J8NYM0_HALGN</name>
<dbReference type="Proteomes" id="UP000785679">
    <property type="component" value="Unassembled WGS sequence"/>
</dbReference>
<feature type="region of interest" description="Disordered" evidence="1">
    <location>
        <begin position="337"/>
        <end position="381"/>
    </location>
</feature>
<evidence type="ECO:0000313" key="3">
    <source>
        <dbReference type="EMBL" id="TNV84166.1"/>
    </source>
</evidence>
<gene>
    <name evidence="3" type="ORF">FGO68_gene4513</name>
</gene>
<dbReference type="Pfam" id="PF07534">
    <property type="entry name" value="TLD"/>
    <property type="match status" value="1"/>
</dbReference>
<dbReference type="InterPro" id="IPR006571">
    <property type="entry name" value="TLDc_dom"/>
</dbReference>
<keyword evidence="4" id="KW-1185">Reference proteome</keyword>
<reference evidence="3" key="1">
    <citation type="submission" date="2019-06" db="EMBL/GenBank/DDBJ databases">
        <authorList>
            <person name="Zheng W."/>
        </authorList>
    </citation>
    <scope>NUCLEOTIDE SEQUENCE</scope>
    <source>
        <strain evidence="3">QDHG01</strain>
    </source>
</reference>
<dbReference type="AlphaFoldDB" id="A0A8J8NYM0"/>